<evidence type="ECO:0000256" key="2">
    <source>
        <dbReference type="SAM" id="SignalP"/>
    </source>
</evidence>
<proteinExistence type="predicted"/>
<dbReference type="EMBL" id="CP017820">
    <property type="protein sequence ID" value="APA11317.1"/>
    <property type="molecule type" value="Genomic_DNA"/>
</dbReference>
<evidence type="ECO:0000256" key="1">
    <source>
        <dbReference type="SAM" id="MobiDB-lite"/>
    </source>
</evidence>
<evidence type="ECO:0000313" key="4">
    <source>
        <dbReference type="Proteomes" id="UP000177798"/>
    </source>
</evidence>
<protein>
    <submittedName>
        <fullName evidence="3">Uncharacterized protein</fullName>
    </submittedName>
</protein>
<feature type="signal peptide" evidence="2">
    <location>
        <begin position="1"/>
        <end position="22"/>
    </location>
</feature>
<organism evidence="3 4">
    <name type="scientific">Sclerotinia sclerotiorum (strain ATCC 18683 / 1980 / Ss-1)</name>
    <name type="common">White mold</name>
    <name type="synonym">Whetzelinia sclerotiorum</name>
    <dbReference type="NCBI Taxonomy" id="665079"/>
    <lineage>
        <taxon>Eukaryota</taxon>
        <taxon>Fungi</taxon>
        <taxon>Dikarya</taxon>
        <taxon>Ascomycota</taxon>
        <taxon>Pezizomycotina</taxon>
        <taxon>Leotiomycetes</taxon>
        <taxon>Helotiales</taxon>
        <taxon>Sclerotiniaceae</taxon>
        <taxon>Sclerotinia</taxon>
    </lineage>
</organism>
<evidence type="ECO:0000313" key="3">
    <source>
        <dbReference type="EMBL" id="APA11317.1"/>
    </source>
</evidence>
<feature type="chain" id="PRO_5009444983" evidence="2">
    <location>
        <begin position="23"/>
        <end position="250"/>
    </location>
</feature>
<gene>
    <name evidence="3" type="ORF">sscle_07g060870</name>
</gene>
<feature type="region of interest" description="Disordered" evidence="1">
    <location>
        <begin position="196"/>
        <end position="216"/>
    </location>
</feature>
<sequence>MCNTTHTHYACFCIALVVHSCAFNYPLGRLVCPPPHLKKKHIYVYADCDDCLLAAEERNVNFAKKASRAWMRMGEEGMGSREEREVENGDGNRDEEVERVEEIRLECEDGGDGNGEGEIYDKDGETQYKVTKTRKKHKYSRTNSDENSNEDAQLSAAQLAIQSEIEQSEDSPDENDDLAATAQLLSALHQELGDTDMSIQNGDVGNADEDGEEDKEYKEYKEHIQTIMENLGKLRDERNTHMKQFVDDGY</sequence>
<feature type="compositionally biased region" description="Basic residues" evidence="1">
    <location>
        <begin position="131"/>
        <end position="140"/>
    </location>
</feature>
<feature type="region of interest" description="Disordered" evidence="1">
    <location>
        <begin position="76"/>
        <end position="155"/>
    </location>
</feature>
<keyword evidence="2" id="KW-0732">Signal</keyword>
<accession>A0A1D9Q8Q5</accession>
<feature type="compositionally biased region" description="Basic and acidic residues" evidence="1">
    <location>
        <begin position="76"/>
        <end position="107"/>
    </location>
</feature>
<dbReference type="VEuPathDB" id="FungiDB:sscle_07g060870"/>
<reference evidence="4" key="1">
    <citation type="journal article" date="2017" name="Genome Biol. Evol.">
        <title>The complete genome sequence of the phytopathogenic fungus Sclerotinia sclerotiorum reveals insights into the genome architecture of broad host range pathogens.</title>
        <authorList>
            <person name="Derbyshire M."/>
            <person name="Denton-Giles M."/>
            <person name="Hegedus D."/>
            <person name="Seifbarghy S."/>
            <person name="Rollins J."/>
            <person name="van Kan J."/>
            <person name="Seidl M.F."/>
            <person name="Faino L."/>
            <person name="Mbengue M."/>
            <person name="Navaud O."/>
            <person name="Raffaele S."/>
            <person name="Hammond-Kosack K."/>
            <person name="Heard S."/>
            <person name="Oliver R."/>
        </authorList>
    </citation>
    <scope>NUCLEOTIDE SEQUENCE [LARGE SCALE GENOMIC DNA]</scope>
    <source>
        <strain evidence="4">ATCC 18683 / 1980 / Ss-1</strain>
    </source>
</reference>
<name>A0A1D9Q8Q5_SCLS1</name>
<dbReference type="OrthoDB" id="3555370at2759"/>
<dbReference type="AlphaFoldDB" id="A0A1D9Q8Q5"/>
<dbReference type="Proteomes" id="UP000177798">
    <property type="component" value="Chromosome 7"/>
</dbReference>